<evidence type="ECO:0000256" key="4">
    <source>
        <dbReference type="ARBA" id="ARBA00022692"/>
    </source>
</evidence>
<feature type="transmembrane region" description="Helical" evidence="9">
    <location>
        <begin position="360"/>
        <end position="378"/>
    </location>
</feature>
<feature type="transmembrane region" description="Helical" evidence="9">
    <location>
        <begin position="158"/>
        <end position="181"/>
    </location>
</feature>
<keyword evidence="7" id="KW-0046">Antibiotic resistance</keyword>
<dbReference type="InterPro" id="IPR020846">
    <property type="entry name" value="MFS_dom"/>
</dbReference>
<feature type="transmembrane region" description="Helical" evidence="9">
    <location>
        <begin position="330"/>
        <end position="348"/>
    </location>
</feature>
<feature type="transmembrane region" description="Helical" evidence="9">
    <location>
        <begin position="298"/>
        <end position="318"/>
    </location>
</feature>
<keyword evidence="2" id="KW-0813">Transport</keyword>
<evidence type="ECO:0000256" key="1">
    <source>
        <dbReference type="ARBA" id="ARBA00004651"/>
    </source>
</evidence>
<feature type="transmembrane region" description="Helical" evidence="9">
    <location>
        <begin position="125"/>
        <end position="146"/>
    </location>
</feature>
<reference evidence="11" key="1">
    <citation type="submission" date="2016-09" db="EMBL/GenBank/DDBJ databases">
        <authorList>
            <person name="Capua I."/>
            <person name="De Benedictis P."/>
            <person name="Joannis T."/>
            <person name="Lombin L.H."/>
            <person name="Cattoli G."/>
        </authorList>
    </citation>
    <scope>NUCLEOTIDE SEQUENCE</scope>
    <source>
        <strain evidence="11">Sgr29</strain>
    </source>
</reference>
<comment type="subcellular location">
    <subcellularLocation>
        <location evidence="1">Cell membrane</location>
        <topology evidence="1">Multi-pass membrane protein</topology>
    </subcellularLocation>
</comment>
<dbReference type="InterPro" id="IPR004638">
    <property type="entry name" value="EmrB-like"/>
</dbReference>
<dbReference type="SUPFAM" id="SSF103473">
    <property type="entry name" value="MFS general substrate transporter"/>
    <property type="match status" value="1"/>
</dbReference>
<keyword evidence="6 9" id="KW-0472">Membrane</keyword>
<dbReference type="GO" id="GO:0022857">
    <property type="term" value="F:transmembrane transporter activity"/>
    <property type="evidence" value="ECO:0007669"/>
    <property type="project" value="InterPro"/>
</dbReference>
<feature type="transmembrane region" description="Helical" evidence="9">
    <location>
        <begin position="100"/>
        <end position="119"/>
    </location>
</feature>
<evidence type="ECO:0000256" key="9">
    <source>
        <dbReference type="SAM" id="Phobius"/>
    </source>
</evidence>
<dbReference type="NCBIfam" id="TIGR00711">
    <property type="entry name" value="efflux_EmrB"/>
    <property type="match status" value="1"/>
</dbReference>
<keyword evidence="4 9" id="KW-0812">Transmembrane</keyword>
<feature type="transmembrane region" description="Helical" evidence="9">
    <location>
        <begin position="223"/>
        <end position="242"/>
    </location>
</feature>
<dbReference type="PANTHER" id="PTHR42718">
    <property type="entry name" value="MAJOR FACILITATOR SUPERFAMILY MULTIDRUG TRANSPORTER MFSC"/>
    <property type="match status" value="1"/>
</dbReference>
<feature type="transmembrane region" description="Helical" evidence="9">
    <location>
        <begin position="193"/>
        <end position="211"/>
    </location>
</feature>
<keyword evidence="5 9" id="KW-1133">Transmembrane helix</keyword>
<dbReference type="Gene3D" id="1.20.1250.20">
    <property type="entry name" value="MFS general substrate transporter like domains"/>
    <property type="match status" value="1"/>
</dbReference>
<dbReference type="Gene3D" id="1.20.1720.10">
    <property type="entry name" value="Multidrug resistance protein D"/>
    <property type="match status" value="1"/>
</dbReference>
<name>A0A1S6QML1_9ACTN</name>
<feature type="transmembrane region" description="Helical" evidence="9">
    <location>
        <begin position="68"/>
        <end position="88"/>
    </location>
</feature>
<feature type="transmembrane region" description="Helical" evidence="9">
    <location>
        <begin position="548"/>
        <end position="565"/>
    </location>
</feature>
<dbReference type="InterPro" id="IPR011701">
    <property type="entry name" value="MFS"/>
</dbReference>
<dbReference type="PROSITE" id="PS50850">
    <property type="entry name" value="MFS"/>
    <property type="match status" value="1"/>
</dbReference>
<evidence type="ECO:0000256" key="5">
    <source>
        <dbReference type="ARBA" id="ARBA00022989"/>
    </source>
</evidence>
<evidence type="ECO:0000256" key="2">
    <source>
        <dbReference type="ARBA" id="ARBA00022448"/>
    </source>
</evidence>
<dbReference type="EMBL" id="KX817190">
    <property type="protein sequence ID" value="AQW35028.1"/>
    <property type="molecule type" value="Genomic_DNA"/>
</dbReference>
<evidence type="ECO:0000256" key="7">
    <source>
        <dbReference type="ARBA" id="ARBA00023251"/>
    </source>
</evidence>
<feature type="transmembrane region" description="Helical" evidence="9">
    <location>
        <begin position="32"/>
        <end position="56"/>
    </location>
</feature>
<feature type="transmembrane region" description="Helical" evidence="9">
    <location>
        <begin position="435"/>
        <end position="452"/>
    </location>
</feature>
<proteinExistence type="predicted"/>
<dbReference type="AlphaFoldDB" id="A0A1S6QML1"/>
<sequence>MTVPTDKSAEDTSQEEEVPEAGSTPPPDPKRWYALAVILFAAFMDLLDVTIVNVAIPSIQQDIDASYSAIAWITAGYSLAFAALLITGGRLGDIYGRKRMLLLGLGAFTVASLVCGLTPGPALLIVARAVQGAAAALMIPQVLSIIHVTFPKEERGKVLGTYGGVAGLALVLGPVVGGVLVSADLFGLEWRPIFLVNIPVGIVTFIAGVLYVRESRAPDKPRLDLVGVVLATASVLMLVYPLTQGRELGWPAWSFAMMAGSVAVLLLFVAHERRVIARGGTPLIALSLFRTRSFAGGFGVNLLYSIAYGTFFLMWSLYMQTGLGWSAMRAGLTALPMFLGLMITAGMAGDKLTPKYGRKVLFAGGVLLVTGALLFVAVSDHYGTDISSWLMAGPLFVFGLGMGAVVAPVVDFALTDVPHKDAGSASGVLNTSGQLGLSIGIAMVAVVFLGAMPGQSGKGVDAVEPTVRQELAAAGLADRGVQDDVLAGFRACTEDRLGESDPAVVPDSCRSTPPGVTAEEARTAAAVLAESVPEVRAETFSRSFGRGLLYSAGLFLVMTVLMISLPRMARPQET</sequence>
<dbReference type="GO" id="GO:0005886">
    <property type="term" value="C:plasma membrane"/>
    <property type="evidence" value="ECO:0007669"/>
    <property type="project" value="UniProtKB-SubCell"/>
</dbReference>
<dbReference type="CDD" id="cd17321">
    <property type="entry name" value="MFS_MMR_MDR_like"/>
    <property type="match status" value="1"/>
</dbReference>
<evidence type="ECO:0000313" key="11">
    <source>
        <dbReference type="EMBL" id="AQW35028.1"/>
    </source>
</evidence>
<evidence type="ECO:0000256" key="3">
    <source>
        <dbReference type="ARBA" id="ARBA00022475"/>
    </source>
</evidence>
<evidence type="ECO:0000259" key="10">
    <source>
        <dbReference type="PROSITE" id="PS50850"/>
    </source>
</evidence>
<accession>A0A1S6QML1</accession>
<dbReference type="InterPro" id="IPR036259">
    <property type="entry name" value="MFS_trans_sf"/>
</dbReference>
<dbReference type="Pfam" id="PF07690">
    <property type="entry name" value="MFS_1"/>
    <property type="match status" value="1"/>
</dbReference>
<feature type="region of interest" description="Disordered" evidence="8">
    <location>
        <begin position="1"/>
        <end position="27"/>
    </location>
</feature>
<dbReference type="PRINTS" id="PR01036">
    <property type="entry name" value="TCRTETB"/>
</dbReference>
<protein>
    <submittedName>
        <fullName evidence="11">Multidrug MFS transporter</fullName>
    </submittedName>
</protein>
<organism evidence="11">
    <name type="scientific">Streptomyces griseoruber</name>
    <dbReference type="NCBI Taxonomy" id="1943"/>
    <lineage>
        <taxon>Bacteria</taxon>
        <taxon>Bacillati</taxon>
        <taxon>Actinomycetota</taxon>
        <taxon>Actinomycetes</taxon>
        <taxon>Kitasatosporales</taxon>
        <taxon>Streptomycetaceae</taxon>
        <taxon>Streptomyces</taxon>
    </lineage>
</organism>
<evidence type="ECO:0000256" key="6">
    <source>
        <dbReference type="ARBA" id="ARBA00023136"/>
    </source>
</evidence>
<gene>
    <name evidence="11" type="primary">mrqT1</name>
</gene>
<dbReference type="GO" id="GO:0046677">
    <property type="term" value="P:response to antibiotic"/>
    <property type="evidence" value="ECO:0007669"/>
    <property type="project" value="UniProtKB-KW"/>
</dbReference>
<evidence type="ECO:0000256" key="8">
    <source>
        <dbReference type="SAM" id="MobiDB-lite"/>
    </source>
</evidence>
<dbReference type="PANTHER" id="PTHR42718:SF39">
    <property type="entry name" value="ACTINORHODIN TRANSPORTER-RELATED"/>
    <property type="match status" value="1"/>
</dbReference>
<keyword evidence="3" id="KW-1003">Cell membrane</keyword>
<feature type="domain" description="Major facilitator superfamily (MFS) profile" evidence="10">
    <location>
        <begin position="34"/>
        <end position="570"/>
    </location>
</feature>
<feature type="transmembrane region" description="Helical" evidence="9">
    <location>
        <begin position="248"/>
        <end position="269"/>
    </location>
</feature>
<feature type="transmembrane region" description="Helical" evidence="9">
    <location>
        <begin position="390"/>
        <end position="414"/>
    </location>
</feature>